<evidence type="ECO:0000313" key="3">
    <source>
        <dbReference type="Proteomes" id="UP001305414"/>
    </source>
</evidence>
<sequence length="79" mass="9289">MSNNLSELPMEAYNMIYDKLPMEGWWPWPRKENEDDLNHSHEGDCEKDGSGSLQKCTVQHKVRLQENLIDIEAELNMKK</sequence>
<name>A0AAN7UV65_9PEZI</name>
<dbReference type="EMBL" id="JAWHQM010000076">
    <property type="protein sequence ID" value="KAK5636717.1"/>
    <property type="molecule type" value="Genomic_DNA"/>
</dbReference>
<feature type="compositionally biased region" description="Basic and acidic residues" evidence="1">
    <location>
        <begin position="31"/>
        <end position="49"/>
    </location>
</feature>
<reference evidence="2 3" key="1">
    <citation type="submission" date="2023-10" db="EMBL/GenBank/DDBJ databases">
        <title>Draft genome sequence of Xylaria bambusicola isolate GMP-LS, the root and basal stem rot pathogen of sugarcane in Indonesia.</title>
        <authorList>
            <person name="Selvaraj P."/>
            <person name="Muralishankar V."/>
            <person name="Muruganantham S."/>
            <person name="Sp S."/>
            <person name="Haryani S."/>
            <person name="Lau K.J.X."/>
            <person name="Naqvi N.I."/>
        </authorList>
    </citation>
    <scope>NUCLEOTIDE SEQUENCE [LARGE SCALE GENOMIC DNA]</scope>
    <source>
        <strain evidence="2">GMP-LS</strain>
    </source>
</reference>
<evidence type="ECO:0000313" key="2">
    <source>
        <dbReference type="EMBL" id="KAK5636717.1"/>
    </source>
</evidence>
<evidence type="ECO:0000256" key="1">
    <source>
        <dbReference type="SAM" id="MobiDB-lite"/>
    </source>
</evidence>
<dbReference type="Proteomes" id="UP001305414">
    <property type="component" value="Unassembled WGS sequence"/>
</dbReference>
<accession>A0AAN7UV65</accession>
<organism evidence="2 3">
    <name type="scientific">Xylaria bambusicola</name>
    <dbReference type="NCBI Taxonomy" id="326684"/>
    <lineage>
        <taxon>Eukaryota</taxon>
        <taxon>Fungi</taxon>
        <taxon>Dikarya</taxon>
        <taxon>Ascomycota</taxon>
        <taxon>Pezizomycotina</taxon>
        <taxon>Sordariomycetes</taxon>
        <taxon>Xylariomycetidae</taxon>
        <taxon>Xylariales</taxon>
        <taxon>Xylariaceae</taxon>
        <taxon>Xylaria</taxon>
    </lineage>
</organism>
<dbReference type="AlphaFoldDB" id="A0AAN7UV65"/>
<feature type="region of interest" description="Disordered" evidence="1">
    <location>
        <begin position="31"/>
        <end position="52"/>
    </location>
</feature>
<gene>
    <name evidence="2" type="ORF">RRF57_012429</name>
</gene>
<protein>
    <submittedName>
        <fullName evidence="2">Uncharacterized protein</fullName>
    </submittedName>
</protein>
<keyword evidence="3" id="KW-1185">Reference proteome</keyword>
<comment type="caution">
    <text evidence="2">The sequence shown here is derived from an EMBL/GenBank/DDBJ whole genome shotgun (WGS) entry which is preliminary data.</text>
</comment>
<proteinExistence type="predicted"/>